<dbReference type="OrthoDB" id="900224at2759"/>
<dbReference type="Gramene" id="KCW68918">
    <property type="protein sequence ID" value="KCW68918"/>
    <property type="gene ID" value="EUGRSUZ_F02493"/>
</dbReference>
<dbReference type="OMA" id="HLRWHFN"/>
<organism evidence="2">
    <name type="scientific">Eucalyptus grandis</name>
    <name type="common">Flooded gum</name>
    <dbReference type="NCBI Taxonomy" id="71139"/>
    <lineage>
        <taxon>Eukaryota</taxon>
        <taxon>Viridiplantae</taxon>
        <taxon>Streptophyta</taxon>
        <taxon>Embryophyta</taxon>
        <taxon>Tracheophyta</taxon>
        <taxon>Spermatophyta</taxon>
        <taxon>Magnoliopsida</taxon>
        <taxon>eudicotyledons</taxon>
        <taxon>Gunneridae</taxon>
        <taxon>Pentapetalae</taxon>
        <taxon>rosids</taxon>
        <taxon>malvids</taxon>
        <taxon>Myrtales</taxon>
        <taxon>Myrtaceae</taxon>
        <taxon>Myrtoideae</taxon>
        <taxon>Eucalypteae</taxon>
        <taxon>Eucalyptus</taxon>
    </lineage>
</organism>
<evidence type="ECO:0000313" key="2">
    <source>
        <dbReference type="EMBL" id="KCW68919.1"/>
    </source>
</evidence>
<dbReference type="eggNOG" id="ENOG502S0F6">
    <property type="taxonomic scope" value="Eukaryota"/>
</dbReference>
<dbReference type="Gramene" id="KCW68919">
    <property type="protein sequence ID" value="KCW68919"/>
    <property type="gene ID" value="EUGRSUZ_F02493"/>
</dbReference>
<dbReference type="AlphaFoldDB" id="A0A059BSK9"/>
<name>A0A059BSK9_EUCGR</name>
<dbReference type="PANTHER" id="PTHR33384">
    <property type="entry name" value="EXPRESSED PROTEIN"/>
    <property type="match status" value="1"/>
</dbReference>
<reference evidence="2" key="1">
    <citation type="submission" date="2013-07" db="EMBL/GenBank/DDBJ databases">
        <title>The genome of Eucalyptus grandis.</title>
        <authorList>
            <person name="Schmutz J."/>
            <person name="Hayes R."/>
            <person name="Myburg A."/>
            <person name="Tuskan G."/>
            <person name="Grattapaglia D."/>
            <person name="Rokhsar D.S."/>
        </authorList>
    </citation>
    <scope>NUCLEOTIDE SEQUENCE</scope>
    <source>
        <tissue evidence="2">Leaf extractions</tissue>
    </source>
</reference>
<dbReference type="EMBL" id="KK198758">
    <property type="protein sequence ID" value="KCW68919.1"/>
    <property type="molecule type" value="Genomic_DNA"/>
</dbReference>
<dbReference type="STRING" id="71139.A0A059BSK9"/>
<sequence>MDHFRRVEQNAFVAAFEEMRGFVSVSDRRESVVCPKPRRVGVLSNNPLRSQISHRSEISKSKAAAELLDLILKKEDYELEPQSPLPIASTPPPFFAGSPPRRAENPLVQDARFRDEKITPIMALPAMSPSGLPSPSTSARKGCARMKFGLKPAAVRVEGFDCLNRDSKNSSIPAVA</sequence>
<dbReference type="KEGG" id="egr:104449428"/>
<evidence type="ECO:0000256" key="1">
    <source>
        <dbReference type="SAM" id="MobiDB-lite"/>
    </source>
</evidence>
<proteinExistence type="predicted"/>
<dbReference type="PANTHER" id="PTHR33384:SF52">
    <property type="entry name" value="DUF3741 DOMAIN-CONTAINING PROTEIN"/>
    <property type="match status" value="1"/>
</dbReference>
<protein>
    <submittedName>
        <fullName evidence="2">Uncharacterized protein</fullName>
    </submittedName>
</protein>
<dbReference type="EMBL" id="KK198758">
    <property type="protein sequence ID" value="KCW68918.1"/>
    <property type="molecule type" value="Genomic_DNA"/>
</dbReference>
<gene>
    <name evidence="2" type="ORF">EUGRSUZ_F02493</name>
</gene>
<accession>A0A059BSK9</accession>
<dbReference type="FunCoup" id="A0A059BSK9">
    <property type="interactions" value="598"/>
</dbReference>
<feature type="region of interest" description="Disordered" evidence="1">
    <location>
        <begin position="82"/>
        <end position="102"/>
    </location>
</feature>